<proteinExistence type="predicted"/>
<reference evidence="2 3" key="1">
    <citation type="submission" date="2017-12" db="EMBL/GenBank/DDBJ databases">
        <title>Comparative genomics of Botrytis spp.</title>
        <authorList>
            <person name="Valero-Jimenez C.A."/>
            <person name="Tapia P."/>
            <person name="Veloso J."/>
            <person name="Silva-Moreno E."/>
            <person name="Staats M."/>
            <person name="Valdes J.H."/>
            <person name="Van Kan J.A.L."/>
        </authorList>
    </citation>
    <scope>NUCLEOTIDE SEQUENCE [LARGE SCALE GENOMIC DNA]</scope>
    <source>
        <strain evidence="2 3">MUCL435</strain>
    </source>
</reference>
<comment type="caution">
    <text evidence="2">The sequence shown here is derived from an EMBL/GenBank/DDBJ whole genome shotgun (WGS) entry which is preliminary data.</text>
</comment>
<organism evidence="2 3">
    <name type="scientific">Botrytis galanthina</name>
    <dbReference type="NCBI Taxonomy" id="278940"/>
    <lineage>
        <taxon>Eukaryota</taxon>
        <taxon>Fungi</taxon>
        <taxon>Dikarya</taxon>
        <taxon>Ascomycota</taxon>
        <taxon>Pezizomycotina</taxon>
        <taxon>Leotiomycetes</taxon>
        <taxon>Helotiales</taxon>
        <taxon>Sclerotiniaceae</taxon>
        <taxon>Botrytis</taxon>
    </lineage>
</organism>
<evidence type="ECO:0000256" key="1">
    <source>
        <dbReference type="SAM" id="MobiDB-lite"/>
    </source>
</evidence>
<protein>
    <submittedName>
        <fullName evidence="2">Uncharacterized protein</fullName>
    </submittedName>
</protein>
<dbReference type="AlphaFoldDB" id="A0A4S8QUA8"/>
<dbReference type="OrthoDB" id="276323at2759"/>
<dbReference type="Proteomes" id="UP000308671">
    <property type="component" value="Unassembled WGS sequence"/>
</dbReference>
<gene>
    <name evidence="2" type="ORF">BGAL_0533g00090</name>
</gene>
<sequence length="174" mass="20553">MSENFEQHFLPPHHTTTYDKSPSSYHESAPNTYDYYYPNSVSQGQWLYGRGSGQPTYSPLMPYHEQTKWQQTESPQRSVNSYSGYVRTSPYIISSDRQNMRNTFSSRRLTNELRHVKSDLDLSFRLNVDGEREQMKNHEADIFWIVVPAVYGKNWCEKFSSKQPFNFWNLRSGI</sequence>
<dbReference type="EMBL" id="PQXL01000532">
    <property type="protein sequence ID" value="THV45079.1"/>
    <property type="molecule type" value="Genomic_DNA"/>
</dbReference>
<feature type="compositionally biased region" description="Polar residues" evidence="1">
    <location>
        <begin position="14"/>
        <end position="25"/>
    </location>
</feature>
<keyword evidence="3" id="KW-1185">Reference proteome</keyword>
<evidence type="ECO:0000313" key="3">
    <source>
        <dbReference type="Proteomes" id="UP000308671"/>
    </source>
</evidence>
<feature type="region of interest" description="Disordered" evidence="1">
    <location>
        <begin position="1"/>
        <end position="25"/>
    </location>
</feature>
<evidence type="ECO:0000313" key="2">
    <source>
        <dbReference type="EMBL" id="THV45079.1"/>
    </source>
</evidence>
<name>A0A4S8QUA8_9HELO</name>
<accession>A0A4S8QUA8</accession>